<dbReference type="EMBL" id="CP036343">
    <property type="protein sequence ID" value="QDT92757.1"/>
    <property type="molecule type" value="Genomic_DNA"/>
</dbReference>
<name>A0A517VIF4_9PLAN</name>
<feature type="region of interest" description="Disordered" evidence="1">
    <location>
        <begin position="1"/>
        <end position="57"/>
    </location>
</feature>
<dbReference type="Proteomes" id="UP000316855">
    <property type="component" value="Chromosome"/>
</dbReference>
<dbReference type="AlphaFoldDB" id="A0A517VIF4"/>
<dbReference type="InterPro" id="IPR051172">
    <property type="entry name" value="Chlamydia_OmcB"/>
</dbReference>
<dbReference type="InterPro" id="IPR001434">
    <property type="entry name" value="OmcB-like_DUF11"/>
</dbReference>
<dbReference type="Gene3D" id="2.60.40.10">
    <property type="entry name" value="Immunoglobulins"/>
    <property type="match status" value="1"/>
</dbReference>
<feature type="compositionally biased region" description="Polar residues" evidence="1">
    <location>
        <begin position="1"/>
        <end position="11"/>
    </location>
</feature>
<gene>
    <name evidence="3" type="primary">omcB_3</name>
    <name evidence="3" type="ORF">Pan161_44270</name>
</gene>
<reference evidence="3 4" key="1">
    <citation type="submission" date="2019-02" db="EMBL/GenBank/DDBJ databases">
        <title>Deep-cultivation of Planctomycetes and their phenomic and genomic characterization uncovers novel biology.</title>
        <authorList>
            <person name="Wiegand S."/>
            <person name="Jogler M."/>
            <person name="Boedeker C."/>
            <person name="Pinto D."/>
            <person name="Vollmers J."/>
            <person name="Rivas-Marin E."/>
            <person name="Kohn T."/>
            <person name="Peeters S.H."/>
            <person name="Heuer A."/>
            <person name="Rast P."/>
            <person name="Oberbeckmann S."/>
            <person name="Bunk B."/>
            <person name="Jeske O."/>
            <person name="Meyerdierks A."/>
            <person name="Storesund J.E."/>
            <person name="Kallscheuer N."/>
            <person name="Luecker S."/>
            <person name="Lage O.M."/>
            <person name="Pohl T."/>
            <person name="Merkel B.J."/>
            <person name="Hornburger P."/>
            <person name="Mueller R.-W."/>
            <person name="Bruemmer F."/>
            <person name="Labrenz M."/>
            <person name="Spormann A.M."/>
            <person name="Op den Camp H."/>
            <person name="Overmann J."/>
            <person name="Amann R."/>
            <person name="Jetten M.S.M."/>
            <person name="Mascher T."/>
            <person name="Medema M.H."/>
            <person name="Devos D.P."/>
            <person name="Kaster A.-K."/>
            <person name="Ovreas L."/>
            <person name="Rohde M."/>
            <person name="Galperin M.Y."/>
            <person name="Jogler C."/>
        </authorList>
    </citation>
    <scope>NUCLEOTIDE SEQUENCE [LARGE SCALE GENOMIC DNA]</scope>
    <source>
        <strain evidence="3 4">Pan161</strain>
    </source>
</reference>
<accession>A0A517VIF4</accession>
<feature type="compositionally biased region" description="Low complexity" evidence="1">
    <location>
        <begin position="556"/>
        <end position="565"/>
    </location>
</feature>
<evidence type="ECO:0000259" key="2">
    <source>
        <dbReference type="Pfam" id="PF01345"/>
    </source>
</evidence>
<sequence>MPGTATGTSNGFDFVMPPADDQNSDLSHRAFSDAASEENGREVSEEINTEQSSESDWYSAEIEDDAVEYDLSLKFEDYAPVWLIKFKALFGSAPEWSVASTLGAIAIILTVLLLLAMPADEPSDIEVAEEFTPAPLEVEYAEPVEDNLIDSRIAVEIPDADGFVLAETDPLYVSFGELPQHIAATPARDEFMLPREQPIVLPDFELPPEPSTAEPELTLDVQRIRIIEREMRDPGMDEPFVVEAVITAGDQVSRLEPGDRFLFDESWTLVNLERTQAQSQATIRPTLYHERITGNEHLQVGQEQPRAPDLREPVRPDPEQQEELHVEIRKTIPQQGTAADTLTYSIIVKNRGRTTAFDLDVNETLSPAASLVDLTPPAEVNRNQLRWKIARLEPEEERELQVKVYLADEGSVETSSLVKLVSNVATTTEISAPSLELKLKGPDVVAEGEVFPLEIQVSNRGRQAQNGVDLHLDLPEGLMHEQGRQLSFPLAQLAANETRTLQARVRAVKAGKVTSQATLSSDQLSLDEMMLVQNVIPKPATQKQPVAPKQPETKATKPTASAPAITPNPPATPGQSCPCQVPVYYYTVPYLLP</sequence>
<evidence type="ECO:0000313" key="4">
    <source>
        <dbReference type="Proteomes" id="UP000316855"/>
    </source>
</evidence>
<proteinExistence type="predicted"/>
<keyword evidence="4" id="KW-1185">Reference proteome</keyword>
<organism evidence="3 4">
    <name type="scientific">Gimesia algae</name>
    <dbReference type="NCBI Taxonomy" id="2527971"/>
    <lineage>
        <taxon>Bacteria</taxon>
        <taxon>Pseudomonadati</taxon>
        <taxon>Planctomycetota</taxon>
        <taxon>Planctomycetia</taxon>
        <taxon>Planctomycetales</taxon>
        <taxon>Planctomycetaceae</taxon>
        <taxon>Gimesia</taxon>
    </lineage>
</organism>
<dbReference type="PANTHER" id="PTHR34819">
    <property type="entry name" value="LARGE CYSTEINE-RICH PERIPLASMIC PROTEIN OMCB"/>
    <property type="match status" value="1"/>
</dbReference>
<dbReference type="Pfam" id="PF01345">
    <property type="entry name" value="DUF11"/>
    <property type="match status" value="1"/>
</dbReference>
<dbReference type="InterPro" id="IPR013783">
    <property type="entry name" value="Ig-like_fold"/>
</dbReference>
<feature type="domain" description="DUF11" evidence="2">
    <location>
        <begin position="326"/>
        <end position="415"/>
    </location>
</feature>
<feature type="region of interest" description="Disordered" evidence="1">
    <location>
        <begin position="538"/>
        <end position="575"/>
    </location>
</feature>
<dbReference type="PANTHER" id="PTHR34819:SF3">
    <property type="entry name" value="CELL SURFACE PROTEIN"/>
    <property type="match status" value="1"/>
</dbReference>
<evidence type="ECO:0000313" key="3">
    <source>
        <dbReference type="EMBL" id="QDT92757.1"/>
    </source>
</evidence>
<evidence type="ECO:0000256" key="1">
    <source>
        <dbReference type="SAM" id="MobiDB-lite"/>
    </source>
</evidence>
<protein>
    <submittedName>
        <fullName evidence="3">Large cysteine-rich periplasmic protein OmcB</fullName>
    </submittedName>
</protein>
<dbReference type="KEGG" id="gax:Pan161_44270"/>